<organism evidence="2 3">
    <name type="scientific">Cryptococcus neoformans Tu259-1</name>
    <dbReference type="NCBI Taxonomy" id="1230072"/>
    <lineage>
        <taxon>Eukaryota</taxon>
        <taxon>Fungi</taxon>
        <taxon>Dikarya</taxon>
        <taxon>Basidiomycota</taxon>
        <taxon>Agaricomycotina</taxon>
        <taxon>Tremellomycetes</taxon>
        <taxon>Tremellales</taxon>
        <taxon>Cryptococcaceae</taxon>
        <taxon>Cryptococcus</taxon>
        <taxon>Cryptococcus neoformans species complex</taxon>
    </lineage>
</organism>
<evidence type="ECO:0000313" key="3">
    <source>
        <dbReference type="Proteomes" id="UP000199727"/>
    </source>
</evidence>
<sequence>MEAAFDAAMSEQFPFPPRAARRNSHHPSPSKVASPSKSRIWNIFMEEAGRGSCQRGERG</sequence>
<name>A0A854Q293_CRYNE</name>
<reference evidence="2 3" key="1">
    <citation type="submission" date="2017-06" db="EMBL/GenBank/DDBJ databases">
        <title>Global population genomics of the pathogenic fungus Cryptococcus neoformans var. grubii.</title>
        <authorList>
            <person name="Cuomo C."/>
            <person name="Litvintseva A."/>
            <person name="Chen Y."/>
            <person name="Young S."/>
            <person name="Zeng Q."/>
            <person name="Chapman S."/>
            <person name="Gujja S."/>
            <person name="Saif S."/>
            <person name="Birren B."/>
        </authorList>
    </citation>
    <scope>NUCLEOTIDE SEQUENCE [LARGE SCALE GENOMIC DNA]</scope>
    <source>
        <strain evidence="2 3">Tu259-1</strain>
    </source>
</reference>
<accession>A0A854Q293</accession>
<evidence type="ECO:0000313" key="2">
    <source>
        <dbReference type="EMBL" id="OXG11115.1"/>
    </source>
</evidence>
<proteinExistence type="predicted"/>
<dbReference type="EMBL" id="AMKT01000100">
    <property type="protein sequence ID" value="OXG11115.1"/>
    <property type="molecule type" value="Genomic_DNA"/>
</dbReference>
<dbReference type="AlphaFoldDB" id="A0A854Q293"/>
<dbReference type="Proteomes" id="UP000199727">
    <property type="component" value="Unassembled WGS sequence"/>
</dbReference>
<gene>
    <name evidence="2" type="ORF">C361_06679</name>
</gene>
<feature type="region of interest" description="Disordered" evidence="1">
    <location>
        <begin position="1"/>
        <end position="39"/>
    </location>
</feature>
<feature type="compositionally biased region" description="Low complexity" evidence="1">
    <location>
        <begin position="26"/>
        <end position="38"/>
    </location>
</feature>
<comment type="caution">
    <text evidence="2">The sequence shown here is derived from an EMBL/GenBank/DDBJ whole genome shotgun (WGS) entry which is preliminary data.</text>
</comment>
<evidence type="ECO:0000256" key="1">
    <source>
        <dbReference type="SAM" id="MobiDB-lite"/>
    </source>
</evidence>
<protein>
    <submittedName>
        <fullName evidence="2">Uncharacterized protein</fullName>
    </submittedName>
</protein>